<sequence length="335" mass="37597">MHFKPPNTSQFRQLYRLLRFLLLLAGSIFFALACTSRLPIHSDPTTLDPSSAETCQIIYHAMGHTCVPTDPQRVVVWGGTELDPVLALGVKPIAGNPEVLSYVKEKLPPEQWQEIKDINSPQGPNLEYILELKPDLILGHESRIGQIYPQLSSIAPTVLDGAEDWKSTLRLFAEALNKSETAHQIMDDYDARINLFKSEMHRRLPFTISSVEIRADSIILDTHDSFALSVIQEAGLSLSPGLNRYTSQTWVLSKERLHELESDAIFLRAWGGFTSEQQAAEAELEKLKADPLWQQLQVVQKGKVYTVGDYFQGGGPITANLILDDLFRYLLPTKS</sequence>
<feature type="domain" description="Fe/B12 periplasmic-binding" evidence="5">
    <location>
        <begin position="73"/>
        <end position="334"/>
    </location>
</feature>
<keyword evidence="3" id="KW-0813">Transport</keyword>
<dbReference type="GO" id="GO:1901678">
    <property type="term" value="P:iron coordination entity transport"/>
    <property type="evidence" value="ECO:0007669"/>
    <property type="project" value="UniProtKB-ARBA"/>
</dbReference>
<dbReference type="InterPro" id="IPR051313">
    <property type="entry name" value="Bact_iron-sidero_bind"/>
</dbReference>
<gene>
    <name evidence="6" type="ORF">GS597_19490</name>
</gene>
<dbReference type="PANTHER" id="PTHR30532:SF25">
    <property type="entry name" value="IRON(III) DICITRATE-BINDING PERIPLASMIC PROTEIN"/>
    <property type="match status" value="1"/>
</dbReference>
<organism evidence="6 7">
    <name type="scientific">Petrachloros mirabilis ULC683</name>
    <dbReference type="NCBI Taxonomy" id="2781853"/>
    <lineage>
        <taxon>Bacteria</taxon>
        <taxon>Bacillati</taxon>
        <taxon>Cyanobacteriota</taxon>
        <taxon>Cyanophyceae</taxon>
        <taxon>Synechococcales</taxon>
        <taxon>Petrachlorosaceae</taxon>
        <taxon>Petrachloros</taxon>
        <taxon>Petrachloros mirabilis</taxon>
    </lineage>
</organism>
<protein>
    <submittedName>
        <fullName evidence="6">ABC transporter substrate-binding protein</fullName>
    </submittedName>
</protein>
<dbReference type="PANTHER" id="PTHR30532">
    <property type="entry name" value="IRON III DICITRATE-BINDING PERIPLASMIC PROTEIN"/>
    <property type="match status" value="1"/>
</dbReference>
<keyword evidence="4" id="KW-0732">Signal</keyword>
<dbReference type="EMBL" id="WVIC01000062">
    <property type="protein sequence ID" value="NCJ08650.1"/>
    <property type="molecule type" value="Genomic_DNA"/>
</dbReference>
<keyword evidence="7" id="KW-1185">Reference proteome</keyword>
<dbReference type="SUPFAM" id="SSF53807">
    <property type="entry name" value="Helical backbone' metal receptor"/>
    <property type="match status" value="1"/>
</dbReference>
<evidence type="ECO:0000259" key="5">
    <source>
        <dbReference type="PROSITE" id="PS50983"/>
    </source>
</evidence>
<dbReference type="PROSITE" id="PS50983">
    <property type="entry name" value="FE_B12_PBP"/>
    <property type="match status" value="1"/>
</dbReference>
<evidence type="ECO:0000256" key="2">
    <source>
        <dbReference type="ARBA" id="ARBA00008814"/>
    </source>
</evidence>
<comment type="subcellular location">
    <subcellularLocation>
        <location evidence="1">Cell envelope</location>
    </subcellularLocation>
</comment>
<dbReference type="Gene3D" id="3.40.50.1980">
    <property type="entry name" value="Nitrogenase molybdenum iron protein domain"/>
    <property type="match status" value="2"/>
</dbReference>
<evidence type="ECO:0000313" key="7">
    <source>
        <dbReference type="Proteomes" id="UP000607397"/>
    </source>
</evidence>
<reference evidence="6" key="1">
    <citation type="submission" date="2019-12" db="EMBL/GenBank/DDBJ databases">
        <title>High-Quality draft genome sequences of three cyanobacteria isolated from the limestone walls of the Old Cathedral of Coimbra.</title>
        <authorList>
            <person name="Tiago I."/>
            <person name="Soares F."/>
            <person name="Portugal A."/>
        </authorList>
    </citation>
    <scope>NUCLEOTIDE SEQUENCE [LARGE SCALE GENOMIC DNA]</scope>
    <source>
        <strain evidence="6">C</strain>
    </source>
</reference>
<dbReference type="CDD" id="cd01146">
    <property type="entry name" value="FhuD"/>
    <property type="match status" value="1"/>
</dbReference>
<comment type="caution">
    <text evidence="6">The sequence shown here is derived from an EMBL/GenBank/DDBJ whole genome shotgun (WGS) entry which is preliminary data.</text>
</comment>
<dbReference type="InterPro" id="IPR002491">
    <property type="entry name" value="ABC_transptr_periplasmic_BD"/>
</dbReference>
<evidence type="ECO:0000256" key="4">
    <source>
        <dbReference type="ARBA" id="ARBA00022729"/>
    </source>
</evidence>
<dbReference type="RefSeq" id="WP_161827121.1">
    <property type="nucleotide sequence ID" value="NZ_WVIC01000062.1"/>
</dbReference>
<name>A0A8K2A9X2_9CYAN</name>
<dbReference type="Proteomes" id="UP000607397">
    <property type="component" value="Unassembled WGS sequence"/>
</dbReference>
<accession>A0A8K2A9X2</accession>
<comment type="similarity">
    <text evidence="2">Belongs to the bacterial solute-binding protein 8 family.</text>
</comment>
<dbReference type="PROSITE" id="PS51257">
    <property type="entry name" value="PROKAR_LIPOPROTEIN"/>
    <property type="match status" value="1"/>
</dbReference>
<dbReference type="AlphaFoldDB" id="A0A8K2A9X2"/>
<evidence type="ECO:0000256" key="3">
    <source>
        <dbReference type="ARBA" id="ARBA00022448"/>
    </source>
</evidence>
<evidence type="ECO:0000313" key="6">
    <source>
        <dbReference type="EMBL" id="NCJ08650.1"/>
    </source>
</evidence>
<evidence type="ECO:0000256" key="1">
    <source>
        <dbReference type="ARBA" id="ARBA00004196"/>
    </source>
</evidence>
<proteinExistence type="inferred from homology"/>
<dbReference type="GO" id="GO:0030288">
    <property type="term" value="C:outer membrane-bounded periplasmic space"/>
    <property type="evidence" value="ECO:0007669"/>
    <property type="project" value="TreeGrafter"/>
</dbReference>
<dbReference type="Pfam" id="PF01497">
    <property type="entry name" value="Peripla_BP_2"/>
    <property type="match status" value="1"/>
</dbReference>